<dbReference type="AlphaFoldDB" id="A0A5E8AEG2"/>
<dbReference type="EMBL" id="CABVLI010000047">
    <property type="protein sequence ID" value="VVT29806.1"/>
    <property type="molecule type" value="Genomic_DNA"/>
</dbReference>
<gene>
    <name evidence="1" type="ORF">SPHINGO391_510178</name>
</gene>
<evidence type="ECO:0000313" key="1">
    <source>
        <dbReference type="EMBL" id="VVT29806.1"/>
    </source>
</evidence>
<dbReference type="Proteomes" id="UP000326857">
    <property type="component" value="Unassembled WGS sequence"/>
</dbReference>
<proteinExistence type="predicted"/>
<reference evidence="1 2" key="1">
    <citation type="submission" date="2019-09" db="EMBL/GenBank/DDBJ databases">
        <authorList>
            <person name="Dittami M. S."/>
        </authorList>
    </citation>
    <scope>NUCLEOTIDE SEQUENCE [LARGE SCALE GENOMIC DNA]</scope>
    <source>
        <strain evidence="1">SPHINGO391</strain>
    </source>
</reference>
<accession>A0A5E8AEG2</accession>
<protein>
    <submittedName>
        <fullName evidence="1">Uncharacterized protein</fullName>
    </submittedName>
</protein>
<name>A0A5E8AEG2_9SPHN</name>
<evidence type="ECO:0000313" key="2">
    <source>
        <dbReference type="Proteomes" id="UP000326857"/>
    </source>
</evidence>
<organism evidence="1 2">
    <name type="scientific">Sphingomonas aurantiaca</name>
    <dbReference type="NCBI Taxonomy" id="185949"/>
    <lineage>
        <taxon>Bacteria</taxon>
        <taxon>Pseudomonadati</taxon>
        <taxon>Pseudomonadota</taxon>
        <taxon>Alphaproteobacteria</taxon>
        <taxon>Sphingomonadales</taxon>
        <taxon>Sphingomonadaceae</taxon>
        <taxon>Sphingomonas</taxon>
    </lineage>
</organism>
<sequence length="68" mass="7842">MPHDIDGFIREINEHVWLPAYDLPVLLKFMARRRAPGAASAREAWLTIYVDDLQSRPLAEDIARIGWP</sequence>